<dbReference type="SUPFAM" id="SSF48726">
    <property type="entry name" value="Immunoglobulin"/>
    <property type="match status" value="2"/>
</dbReference>
<dbReference type="PANTHER" id="PTHR24100:SF151">
    <property type="entry name" value="ICOS LIGAND"/>
    <property type="match status" value="1"/>
</dbReference>
<dbReference type="GO" id="GO:0001817">
    <property type="term" value="P:regulation of cytokine production"/>
    <property type="evidence" value="ECO:0007669"/>
    <property type="project" value="TreeGrafter"/>
</dbReference>
<dbReference type="InterPro" id="IPR007110">
    <property type="entry name" value="Ig-like_dom"/>
</dbReference>
<dbReference type="SMART" id="SM00406">
    <property type="entry name" value="IGv"/>
    <property type="match status" value="2"/>
</dbReference>
<evidence type="ECO:0000256" key="1">
    <source>
        <dbReference type="ARBA" id="ARBA00004370"/>
    </source>
</evidence>
<dbReference type="GeneTree" id="ENSGT01090000262625"/>
<feature type="domain" description="Ig-like" evidence="4">
    <location>
        <begin position="32"/>
        <end position="126"/>
    </location>
</feature>
<reference evidence="5" key="4">
    <citation type="submission" date="2025-09" db="UniProtKB">
        <authorList>
            <consortium name="Ensembl"/>
        </authorList>
    </citation>
    <scope>IDENTIFICATION</scope>
    <source>
        <strain evidence="5">JP 163 A</strain>
    </source>
</reference>
<dbReference type="InterPro" id="IPR013783">
    <property type="entry name" value="Ig-like_fold"/>
</dbReference>
<organism evidence="5 6">
    <name type="scientific">Xiphophorus maculatus</name>
    <name type="common">Southern platyfish</name>
    <name type="synonym">Platypoecilus maculatus</name>
    <dbReference type="NCBI Taxonomy" id="8083"/>
    <lineage>
        <taxon>Eukaryota</taxon>
        <taxon>Metazoa</taxon>
        <taxon>Chordata</taxon>
        <taxon>Craniata</taxon>
        <taxon>Vertebrata</taxon>
        <taxon>Euteleostomi</taxon>
        <taxon>Actinopterygii</taxon>
        <taxon>Neopterygii</taxon>
        <taxon>Teleostei</taxon>
        <taxon>Neoteleostei</taxon>
        <taxon>Acanthomorphata</taxon>
        <taxon>Ovalentaria</taxon>
        <taxon>Atherinomorphae</taxon>
        <taxon>Cyprinodontiformes</taxon>
        <taxon>Poeciliidae</taxon>
        <taxon>Poeciliinae</taxon>
        <taxon>Xiphophorus</taxon>
    </lineage>
</organism>
<dbReference type="InterPro" id="IPR013106">
    <property type="entry name" value="Ig_V-set"/>
</dbReference>
<proteinExistence type="predicted"/>
<dbReference type="SMART" id="SM00409">
    <property type="entry name" value="IG"/>
    <property type="match status" value="2"/>
</dbReference>
<dbReference type="GO" id="GO:0009897">
    <property type="term" value="C:external side of plasma membrane"/>
    <property type="evidence" value="ECO:0007669"/>
    <property type="project" value="TreeGrafter"/>
</dbReference>
<dbReference type="GO" id="GO:0050852">
    <property type="term" value="P:T cell receptor signaling pathway"/>
    <property type="evidence" value="ECO:0007669"/>
    <property type="project" value="TreeGrafter"/>
</dbReference>
<comment type="subcellular location">
    <subcellularLocation>
        <location evidence="1">Membrane</location>
    </subcellularLocation>
</comment>
<name>A0A3B5QV46_XIPMA</name>
<accession>A0A3B5QV46</accession>
<dbReference type="PROSITE" id="PS50835">
    <property type="entry name" value="IG_LIKE"/>
    <property type="match status" value="2"/>
</dbReference>
<dbReference type="AlphaFoldDB" id="A0A3B5QV46"/>
<dbReference type="STRING" id="8083.ENSXMAP00000034677"/>
<dbReference type="Proteomes" id="UP000002852">
    <property type="component" value="Unassembled WGS sequence"/>
</dbReference>
<reference evidence="5" key="3">
    <citation type="submission" date="2025-08" db="UniProtKB">
        <authorList>
            <consortium name="Ensembl"/>
        </authorList>
    </citation>
    <scope>IDENTIFICATION</scope>
    <source>
        <strain evidence="5">JP 163 A</strain>
    </source>
</reference>
<keyword evidence="3" id="KW-0393">Immunoglobulin domain</keyword>
<dbReference type="Pfam" id="PF07686">
    <property type="entry name" value="V-set"/>
    <property type="match status" value="2"/>
</dbReference>
<protein>
    <recommendedName>
        <fullName evidence="4">Ig-like domain-containing protein</fullName>
    </recommendedName>
</protein>
<dbReference type="InterPro" id="IPR036179">
    <property type="entry name" value="Ig-like_dom_sf"/>
</dbReference>
<keyword evidence="6" id="KW-1185">Reference proteome</keyword>
<evidence type="ECO:0000259" key="4">
    <source>
        <dbReference type="PROSITE" id="PS50835"/>
    </source>
</evidence>
<dbReference type="InterPro" id="IPR003598">
    <property type="entry name" value="Ig_sub2"/>
</dbReference>
<evidence type="ECO:0000256" key="3">
    <source>
        <dbReference type="ARBA" id="ARBA00023319"/>
    </source>
</evidence>
<dbReference type="Gene3D" id="2.60.40.10">
    <property type="entry name" value="Immunoglobulins"/>
    <property type="match status" value="2"/>
</dbReference>
<evidence type="ECO:0000313" key="6">
    <source>
        <dbReference type="Proteomes" id="UP000002852"/>
    </source>
</evidence>
<sequence length="278" mass="30830">MFISFNFDDLKWQQMKIQNSVCHKIRILSKAGAVVTLPCKFAGAKAVVLAEWSRPDQTLAPVLLYRNKKVDDNQLAAYKGRTSLLAAEKGDLSLVLKKVVGRDTGKYECRVLLEGSGDEEEELEIEQPRSGEQTNIKATAGEDVTLPCSDPDNNPIQVIEWSRPGLGAKFVLLFKDGKTDVNKQHPSFKDRVELLDSEMTGGDVSLVLKKVQANDTGLFECRVIQTAHGEELRRKVYLDVIGEPSFMAAGCLVTPDHPRCQCCGSRLLLCKHQGNGWQ</sequence>
<dbReference type="GO" id="GO:0005102">
    <property type="term" value="F:signaling receptor binding"/>
    <property type="evidence" value="ECO:0007669"/>
    <property type="project" value="TreeGrafter"/>
</dbReference>
<dbReference type="PANTHER" id="PTHR24100">
    <property type="entry name" value="BUTYROPHILIN"/>
    <property type="match status" value="1"/>
</dbReference>
<dbReference type="InterPro" id="IPR050504">
    <property type="entry name" value="IgSF_BTN/MOG"/>
</dbReference>
<dbReference type="InterPro" id="IPR003599">
    <property type="entry name" value="Ig_sub"/>
</dbReference>
<dbReference type="OMA" id="ESASVGC"/>
<evidence type="ECO:0000313" key="5">
    <source>
        <dbReference type="Ensembl" id="ENSXMAP00000034677.1"/>
    </source>
</evidence>
<evidence type="ECO:0000256" key="2">
    <source>
        <dbReference type="ARBA" id="ARBA00023136"/>
    </source>
</evidence>
<reference evidence="6" key="2">
    <citation type="journal article" date="2013" name="Nat. Genet.">
        <title>The genome of the platyfish, Xiphophorus maculatus, provides insights into evolutionary adaptation and several complex traits.</title>
        <authorList>
            <person name="Schartl M."/>
            <person name="Walter R.B."/>
            <person name="Shen Y."/>
            <person name="Garcia T."/>
            <person name="Catchen J."/>
            <person name="Amores A."/>
            <person name="Braasch I."/>
            <person name="Chalopin D."/>
            <person name="Volff J.N."/>
            <person name="Lesch K.P."/>
            <person name="Bisazza A."/>
            <person name="Minx P."/>
            <person name="Hillier L."/>
            <person name="Wilson R.K."/>
            <person name="Fuerstenberg S."/>
            <person name="Boore J."/>
            <person name="Searle S."/>
            <person name="Postlethwait J.H."/>
            <person name="Warren W.C."/>
        </authorList>
    </citation>
    <scope>NUCLEOTIDE SEQUENCE [LARGE SCALE GENOMIC DNA]</scope>
    <source>
        <strain evidence="6">JP 163 A</strain>
    </source>
</reference>
<feature type="domain" description="Ig-like" evidence="4">
    <location>
        <begin position="128"/>
        <end position="237"/>
    </location>
</feature>
<keyword evidence="2" id="KW-0472">Membrane</keyword>
<dbReference type="InParanoid" id="A0A3B5QV46"/>
<dbReference type="Ensembl" id="ENSXMAT00000031131.1">
    <property type="protein sequence ID" value="ENSXMAP00000034677.1"/>
    <property type="gene ID" value="ENSXMAG00000024203.1"/>
</dbReference>
<reference evidence="6" key="1">
    <citation type="submission" date="2012-01" db="EMBL/GenBank/DDBJ databases">
        <authorList>
            <person name="Walter R."/>
            <person name="Schartl M."/>
            <person name="Warren W."/>
        </authorList>
    </citation>
    <scope>NUCLEOTIDE SEQUENCE [LARGE SCALE GENOMIC DNA]</scope>
    <source>
        <strain evidence="6">JP 163 A</strain>
    </source>
</reference>
<dbReference type="SMART" id="SM00408">
    <property type="entry name" value="IGc2"/>
    <property type="match status" value="2"/>
</dbReference>